<evidence type="ECO:0000256" key="3">
    <source>
        <dbReference type="ARBA" id="ARBA00022741"/>
    </source>
</evidence>
<keyword evidence="2" id="KW-1003">Cell membrane</keyword>
<dbReference type="STRING" id="1641165.XM38_00865"/>
<evidence type="ECO:0000259" key="7">
    <source>
        <dbReference type="PROSITE" id="PS50893"/>
    </source>
</evidence>
<dbReference type="GO" id="GO:0015416">
    <property type="term" value="F:ABC-type phosphonate transporter activity"/>
    <property type="evidence" value="ECO:0007669"/>
    <property type="project" value="InterPro"/>
</dbReference>
<gene>
    <name evidence="8" type="ORF">XM38_050670</name>
</gene>
<dbReference type="PANTHER" id="PTHR24220:SF659">
    <property type="entry name" value="TRANSPORTER, PUTATIVE-RELATED"/>
    <property type="match status" value="1"/>
</dbReference>
<evidence type="ECO:0000313" key="8">
    <source>
        <dbReference type="EMBL" id="ASC74093.1"/>
    </source>
</evidence>
<protein>
    <submittedName>
        <fullName evidence="8">ABC transporter protein</fullName>
    </submittedName>
</protein>
<keyword evidence="9" id="KW-1185">Reference proteome</keyword>
<evidence type="ECO:0000256" key="4">
    <source>
        <dbReference type="ARBA" id="ARBA00022840"/>
    </source>
</evidence>
<dbReference type="GO" id="GO:0005886">
    <property type="term" value="C:plasma membrane"/>
    <property type="evidence" value="ECO:0007669"/>
    <property type="project" value="TreeGrafter"/>
</dbReference>
<dbReference type="CDD" id="cd03256">
    <property type="entry name" value="ABC_PhnC_transporter"/>
    <property type="match status" value="1"/>
</dbReference>
<keyword evidence="6" id="KW-0472">Membrane</keyword>
<evidence type="ECO:0000313" key="9">
    <source>
        <dbReference type="Proteomes" id="UP000191901"/>
    </source>
</evidence>
<organism evidence="8 9">
    <name type="scientific">Halomicronema hongdechloris C2206</name>
    <dbReference type="NCBI Taxonomy" id="1641165"/>
    <lineage>
        <taxon>Bacteria</taxon>
        <taxon>Bacillati</taxon>
        <taxon>Cyanobacteriota</taxon>
        <taxon>Cyanophyceae</taxon>
        <taxon>Nodosilineales</taxon>
        <taxon>Nodosilineaceae</taxon>
        <taxon>Halomicronema</taxon>
    </lineage>
</organism>
<evidence type="ECO:0000256" key="5">
    <source>
        <dbReference type="ARBA" id="ARBA00022967"/>
    </source>
</evidence>
<dbReference type="SUPFAM" id="SSF52540">
    <property type="entry name" value="P-loop containing nucleoside triphosphate hydrolases"/>
    <property type="match status" value="1"/>
</dbReference>
<dbReference type="PANTHER" id="PTHR24220">
    <property type="entry name" value="IMPORT ATP-BINDING PROTEIN"/>
    <property type="match status" value="1"/>
</dbReference>
<reference evidence="8 9" key="1">
    <citation type="journal article" date="2016" name="Biochim. Biophys. Acta">
        <title>Characterization of red-shifted phycobilisomes isolated from the chlorophyll f-containing cyanobacterium Halomicronema hongdechloris.</title>
        <authorList>
            <person name="Li Y."/>
            <person name="Lin Y."/>
            <person name="Garvey C.J."/>
            <person name="Birch D."/>
            <person name="Corkery R.W."/>
            <person name="Loughlin P.C."/>
            <person name="Scheer H."/>
            <person name="Willows R.D."/>
            <person name="Chen M."/>
        </authorList>
    </citation>
    <scope>NUCLEOTIDE SEQUENCE [LARGE SCALE GENOMIC DNA]</scope>
    <source>
        <strain evidence="8 9">C2206</strain>
    </source>
</reference>
<name>A0A1Z3HUX9_9CYAN</name>
<dbReference type="GO" id="GO:0005524">
    <property type="term" value="F:ATP binding"/>
    <property type="evidence" value="ECO:0007669"/>
    <property type="project" value="UniProtKB-KW"/>
</dbReference>
<dbReference type="RefSeq" id="WP_187329533.1">
    <property type="nucleotide sequence ID" value="NZ_CP021983.2"/>
</dbReference>
<dbReference type="InterPro" id="IPR017871">
    <property type="entry name" value="ABC_transporter-like_CS"/>
</dbReference>
<dbReference type="InterPro" id="IPR012693">
    <property type="entry name" value="ABC_transpr_PhnC"/>
</dbReference>
<dbReference type="Gene3D" id="3.40.50.300">
    <property type="entry name" value="P-loop containing nucleotide triphosphate hydrolases"/>
    <property type="match status" value="1"/>
</dbReference>
<keyword evidence="5" id="KW-1278">Translocase</keyword>
<keyword evidence="1" id="KW-0813">Transport</keyword>
<dbReference type="PROSITE" id="PS50893">
    <property type="entry name" value="ABC_TRANSPORTER_2"/>
    <property type="match status" value="1"/>
</dbReference>
<proteinExistence type="predicted"/>
<dbReference type="KEGG" id="hhg:XM38_050670"/>
<dbReference type="SMART" id="SM00382">
    <property type="entry name" value="AAA"/>
    <property type="match status" value="1"/>
</dbReference>
<dbReference type="Proteomes" id="UP000191901">
    <property type="component" value="Chromosome"/>
</dbReference>
<sequence length="249" mass="27095">MAMATPMIQLTRVSRRFAAEMAVSQVSTTIAAGERVALLGPSGAGKSTLLALLNGSLPISSGRLRVLGQDLSRLRPSQLRRVQRRIGTIYQQHHLVLNLPVIHNVNAGHLGRWSLLQAAWSLVWPLEVAKAAQALEQVGIAEKLYARTDQLSGGQQQRVALARVLVQDPSVILADEPTASVDPQRAQELMSLLCQLADTGDKTLVVSLHDVELAYRHCDRILGLRQGRLLFDAPAAQVSPAMIAELYQL</sequence>
<dbReference type="InterPro" id="IPR027417">
    <property type="entry name" value="P-loop_NTPase"/>
</dbReference>
<dbReference type="EMBL" id="CP021983">
    <property type="protein sequence ID" value="ASC74093.1"/>
    <property type="molecule type" value="Genomic_DNA"/>
</dbReference>
<dbReference type="InterPro" id="IPR003439">
    <property type="entry name" value="ABC_transporter-like_ATP-bd"/>
</dbReference>
<keyword evidence="3" id="KW-0547">Nucleotide-binding</keyword>
<feature type="domain" description="ABC transporter" evidence="7">
    <location>
        <begin position="8"/>
        <end position="246"/>
    </location>
</feature>
<dbReference type="Pfam" id="PF00005">
    <property type="entry name" value="ABC_tran"/>
    <property type="match status" value="1"/>
</dbReference>
<evidence type="ECO:0000256" key="2">
    <source>
        <dbReference type="ARBA" id="ARBA00022475"/>
    </source>
</evidence>
<dbReference type="InterPro" id="IPR015854">
    <property type="entry name" value="ABC_transpr_LolD-like"/>
</dbReference>
<keyword evidence="4" id="KW-0067">ATP-binding</keyword>
<dbReference type="AlphaFoldDB" id="A0A1Z3HUX9"/>
<dbReference type="InterPro" id="IPR003593">
    <property type="entry name" value="AAA+_ATPase"/>
</dbReference>
<evidence type="ECO:0000256" key="6">
    <source>
        <dbReference type="ARBA" id="ARBA00023136"/>
    </source>
</evidence>
<dbReference type="GO" id="GO:0016887">
    <property type="term" value="F:ATP hydrolysis activity"/>
    <property type="evidence" value="ECO:0007669"/>
    <property type="project" value="InterPro"/>
</dbReference>
<evidence type="ECO:0000256" key="1">
    <source>
        <dbReference type="ARBA" id="ARBA00022448"/>
    </source>
</evidence>
<accession>A0A1Z3HUX9</accession>
<dbReference type="PROSITE" id="PS00211">
    <property type="entry name" value="ABC_TRANSPORTER_1"/>
    <property type="match status" value="1"/>
</dbReference>